<dbReference type="Proteomes" id="UP001165042">
    <property type="component" value="Unassembled WGS sequence"/>
</dbReference>
<keyword evidence="1" id="KW-0472">Membrane</keyword>
<evidence type="ECO:0000256" key="1">
    <source>
        <dbReference type="SAM" id="Phobius"/>
    </source>
</evidence>
<accession>A0A9W6QTJ8</accession>
<keyword evidence="1" id="KW-1133">Transmembrane helix</keyword>
<evidence type="ECO:0000313" key="3">
    <source>
        <dbReference type="Proteomes" id="UP001165042"/>
    </source>
</evidence>
<comment type="caution">
    <text evidence="2">The sequence shown here is derived from an EMBL/GenBank/DDBJ whole genome shotgun (WGS) entry which is preliminary data.</text>
</comment>
<feature type="transmembrane region" description="Helical" evidence="1">
    <location>
        <begin position="44"/>
        <end position="64"/>
    </location>
</feature>
<dbReference type="AlphaFoldDB" id="A0A9W6QTJ8"/>
<feature type="transmembrane region" description="Helical" evidence="1">
    <location>
        <begin position="20"/>
        <end position="38"/>
    </location>
</feature>
<proteinExistence type="predicted"/>
<reference evidence="2" key="1">
    <citation type="submission" date="2023-02" db="EMBL/GenBank/DDBJ databases">
        <title>Actinokineospora globicatena NBRC 15670.</title>
        <authorList>
            <person name="Ichikawa N."/>
            <person name="Sato H."/>
            <person name="Tonouchi N."/>
        </authorList>
    </citation>
    <scope>NUCLEOTIDE SEQUENCE</scope>
    <source>
        <strain evidence="2">NBRC 15670</strain>
    </source>
</reference>
<protein>
    <submittedName>
        <fullName evidence="2">Uncharacterized protein</fullName>
    </submittedName>
</protein>
<sequence>MDDPNTARLLAMRARSPWKIGWAALTVVALAGWVAYGIATGLTLIAVVAFCRCALGIKGVVLWLKAFRVSSATLSVVEGDIWFPFAATVLGGVGAQTDLAVRIGTEVVVLRVFGLYGPHRTRLGVDQEVWLAGPTWVVGPVAMRGPVGMADPVGRPIAVRIDGSYDVYTAVRLVGTPYRTASPADATLAWAKMMRTRALLLLSPLGWALLCASPVSIDYRTHGPLSTVLIAALFSLTLTWGTLLSLHHWPSRRLARLVQVANWTQATITVTPWTPRWDTTATTTATLTYADGTTATVTMPTALTDALAVFTKAGHVWTSHPPTPGHWLALGYPGYPILAVAKAH</sequence>
<organism evidence="2 3">
    <name type="scientific">Actinokineospora globicatena</name>
    <dbReference type="NCBI Taxonomy" id="103729"/>
    <lineage>
        <taxon>Bacteria</taxon>
        <taxon>Bacillati</taxon>
        <taxon>Actinomycetota</taxon>
        <taxon>Actinomycetes</taxon>
        <taxon>Pseudonocardiales</taxon>
        <taxon>Pseudonocardiaceae</taxon>
        <taxon>Actinokineospora</taxon>
    </lineage>
</organism>
<dbReference type="RefSeq" id="WP_285613562.1">
    <property type="nucleotide sequence ID" value="NZ_BSSD01000018.1"/>
</dbReference>
<feature type="transmembrane region" description="Helical" evidence="1">
    <location>
        <begin position="223"/>
        <end position="246"/>
    </location>
</feature>
<evidence type="ECO:0000313" key="2">
    <source>
        <dbReference type="EMBL" id="GLW95876.1"/>
    </source>
</evidence>
<name>A0A9W6QTJ8_9PSEU</name>
<keyword evidence="3" id="KW-1185">Reference proteome</keyword>
<keyword evidence="1" id="KW-0812">Transmembrane</keyword>
<dbReference type="EMBL" id="BSSD01000018">
    <property type="protein sequence ID" value="GLW95876.1"/>
    <property type="molecule type" value="Genomic_DNA"/>
</dbReference>
<feature type="transmembrane region" description="Helical" evidence="1">
    <location>
        <begin position="198"/>
        <end position="217"/>
    </location>
</feature>
<gene>
    <name evidence="2" type="ORF">Aglo03_66920</name>
</gene>